<dbReference type="GO" id="GO:0016747">
    <property type="term" value="F:acyltransferase activity, transferring groups other than amino-acyl groups"/>
    <property type="evidence" value="ECO:0007669"/>
    <property type="project" value="InterPro"/>
</dbReference>
<sequence>MGRTGRTRELIGEGVELRRHRRENYPLYARWYGDEEVWRLTSWASGPMRQSAVERLFRDRELSSIDDSFAIHREGVEEPVGVIGLMNVSEANSSADLSIIVGSTDDRDQGVGTEAIRLLLGYAFEELRLHRVGLSVFDFNEPAISAYEKIGFSHEGRLRGAVRRDGSFHDAILMSVLAEEWGAGGRP</sequence>
<dbReference type="Gene3D" id="3.40.630.30">
    <property type="match status" value="1"/>
</dbReference>
<protein>
    <submittedName>
        <fullName evidence="2">GNAT family N-acetyltransferase</fullName>
    </submittedName>
</protein>
<dbReference type="SUPFAM" id="SSF55729">
    <property type="entry name" value="Acyl-CoA N-acyltransferases (Nat)"/>
    <property type="match status" value="1"/>
</dbReference>
<organism evidence="2 3">
    <name type="scientific">Rubrobacter marinus</name>
    <dbReference type="NCBI Taxonomy" id="2653852"/>
    <lineage>
        <taxon>Bacteria</taxon>
        <taxon>Bacillati</taxon>
        <taxon>Actinomycetota</taxon>
        <taxon>Rubrobacteria</taxon>
        <taxon>Rubrobacterales</taxon>
        <taxon>Rubrobacteraceae</taxon>
        <taxon>Rubrobacter</taxon>
    </lineage>
</organism>
<dbReference type="InterPro" id="IPR000182">
    <property type="entry name" value="GNAT_dom"/>
</dbReference>
<dbReference type="PANTHER" id="PTHR43415:SF3">
    <property type="entry name" value="GNAT-FAMILY ACETYLTRANSFERASE"/>
    <property type="match status" value="1"/>
</dbReference>
<dbReference type="PANTHER" id="PTHR43415">
    <property type="entry name" value="SPERMIDINE N(1)-ACETYLTRANSFERASE"/>
    <property type="match status" value="1"/>
</dbReference>
<keyword evidence="2" id="KW-0808">Transferase</keyword>
<feature type="domain" description="N-acetyltransferase" evidence="1">
    <location>
        <begin position="15"/>
        <end position="179"/>
    </location>
</feature>
<dbReference type="EMBL" id="CP045121">
    <property type="protein sequence ID" value="QIN79037.1"/>
    <property type="molecule type" value="Genomic_DNA"/>
</dbReference>
<reference evidence="2 3" key="1">
    <citation type="submission" date="2019-10" db="EMBL/GenBank/DDBJ databases">
        <title>Rubrobacter sp nov SCSIO 52915 isolated from a deep-sea sediment in the South China Sea.</title>
        <authorList>
            <person name="Chen R.W."/>
        </authorList>
    </citation>
    <scope>NUCLEOTIDE SEQUENCE [LARGE SCALE GENOMIC DNA]</scope>
    <source>
        <strain evidence="2 3">SCSIO 52915</strain>
    </source>
</reference>
<dbReference type="PROSITE" id="PS51186">
    <property type="entry name" value="GNAT"/>
    <property type="match status" value="1"/>
</dbReference>
<evidence type="ECO:0000313" key="3">
    <source>
        <dbReference type="Proteomes" id="UP000502706"/>
    </source>
</evidence>
<dbReference type="Proteomes" id="UP000502706">
    <property type="component" value="Chromosome"/>
</dbReference>
<dbReference type="KEGG" id="rmar:GBA65_11465"/>
<keyword evidence="3" id="KW-1185">Reference proteome</keyword>
<dbReference type="InterPro" id="IPR016181">
    <property type="entry name" value="Acyl_CoA_acyltransferase"/>
</dbReference>
<dbReference type="AlphaFoldDB" id="A0A6G8PY30"/>
<proteinExistence type="predicted"/>
<name>A0A6G8PY30_9ACTN</name>
<evidence type="ECO:0000259" key="1">
    <source>
        <dbReference type="PROSITE" id="PS51186"/>
    </source>
</evidence>
<accession>A0A6G8PY30</accession>
<gene>
    <name evidence="2" type="ORF">GBA65_11465</name>
</gene>
<dbReference type="Pfam" id="PF13302">
    <property type="entry name" value="Acetyltransf_3"/>
    <property type="match status" value="1"/>
</dbReference>
<evidence type="ECO:0000313" key="2">
    <source>
        <dbReference type="EMBL" id="QIN79037.1"/>
    </source>
</evidence>